<evidence type="ECO:0000256" key="4">
    <source>
        <dbReference type="ARBA" id="ARBA00022980"/>
    </source>
</evidence>
<reference evidence="10" key="1">
    <citation type="journal article" date="2019" name="Mol. Phylogenet. Evol.">
        <title>Highly accelerated rates of genomic rearrangements and nucleotide substitutions in plastid genomes of Passiflora subgenus Decaloba.</title>
        <authorList>
            <person name="Shrestha B."/>
            <person name="Weng M.L."/>
            <person name="Theriot E.C."/>
            <person name="Gilbert L.E."/>
            <person name="Ruhlman T.A."/>
            <person name="Krosnick S.E."/>
            <person name="Jansen R.K."/>
        </authorList>
    </citation>
    <scope>NUCLEOTIDE SEQUENCE</scope>
</reference>
<dbReference type="GeneID" id="40877883"/>
<dbReference type="PRINTS" id="PR00974">
    <property type="entry name" value="RIBOSOMALS18"/>
</dbReference>
<feature type="compositionally biased region" description="Low complexity" evidence="9">
    <location>
        <begin position="169"/>
        <end position="181"/>
    </location>
</feature>
<dbReference type="Pfam" id="PF01084">
    <property type="entry name" value="Ribosomal_S18"/>
    <property type="match status" value="1"/>
</dbReference>
<dbReference type="SUPFAM" id="SSF46911">
    <property type="entry name" value="Ribosomal protein S18"/>
    <property type="match status" value="1"/>
</dbReference>
<dbReference type="GO" id="GO:0006412">
    <property type="term" value="P:translation"/>
    <property type="evidence" value="ECO:0007669"/>
    <property type="project" value="UniProtKB-UniRule"/>
</dbReference>
<organism evidence="10">
    <name type="scientific">Passiflora contracta</name>
    <dbReference type="NCBI Taxonomy" id="1249011"/>
    <lineage>
        <taxon>Eukaryota</taxon>
        <taxon>Viridiplantae</taxon>
        <taxon>Streptophyta</taxon>
        <taxon>Embryophyta</taxon>
        <taxon>Tracheophyta</taxon>
        <taxon>Spermatophyta</taxon>
        <taxon>Magnoliopsida</taxon>
        <taxon>eudicotyledons</taxon>
        <taxon>Gunneridae</taxon>
        <taxon>Pentapetalae</taxon>
        <taxon>rosids</taxon>
        <taxon>fabids</taxon>
        <taxon>Malpighiales</taxon>
        <taxon>Passifloraceae</taxon>
        <taxon>Passiflora</taxon>
    </lineage>
</organism>
<dbReference type="RefSeq" id="YP_009670909.1">
    <property type="nucleotide sequence ID" value="NC_043818.1"/>
</dbReference>
<evidence type="ECO:0000256" key="1">
    <source>
        <dbReference type="ARBA" id="ARBA00005589"/>
    </source>
</evidence>
<sequence length="181" mass="21115">MDKSKRLFLKPKRSFRRPLPPIQMGGRIRYINVSFISRFISERGKILSRRVNRLTLKQQRLITLAIKQARILSLLPFLNNALNNQSKLEKGKSAHRLADLRARNTKNQWNKKKKSNTKNQWNTKSKSTTKNQWKKENQSNTKSESNTKNESNTKESTTKKQWNKDTKNESNTNSNSNSNGN</sequence>
<evidence type="ECO:0000256" key="7">
    <source>
        <dbReference type="HAMAP-Rule" id="MF_00270"/>
    </source>
</evidence>
<comment type="similarity">
    <text evidence="1 7 8">Belongs to the bacterial ribosomal protein bS18 family.</text>
</comment>
<evidence type="ECO:0000256" key="3">
    <source>
        <dbReference type="ARBA" id="ARBA00022884"/>
    </source>
</evidence>
<proteinExistence type="inferred from homology"/>
<feature type="region of interest" description="Disordered" evidence="9">
    <location>
        <begin position="88"/>
        <end position="181"/>
    </location>
</feature>
<evidence type="ECO:0000256" key="2">
    <source>
        <dbReference type="ARBA" id="ARBA00022730"/>
    </source>
</evidence>
<dbReference type="PANTHER" id="PTHR13479:SF40">
    <property type="entry name" value="SMALL RIBOSOMAL SUBUNIT PROTEIN BS18M"/>
    <property type="match status" value="1"/>
</dbReference>
<keyword evidence="3 7" id="KW-0694">RNA-binding</keyword>
<dbReference type="AlphaFoldDB" id="A0A4Y5QF17"/>
<keyword evidence="2 7" id="KW-0699">rRNA-binding</keyword>
<dbReference type="InterPro" id="IPR036870">
    <property type="entry name" value="Ribosomal_bS18_sf"/>
</dbReference>
<comment type="subcellular location">
    <subcellularLocation>
        <location evidence="7">Plastid</location>
        <location evidence="7">Chloroplast</location>
    </subcellularLocation>
</comment>
<keyword evidence="10" id="KW-0934">Plastid</keyword>
<protein>
    <recommendedName>
        <fullName evidence="6 7">Small ribosomal subunit protein bS18c</fullName>
    </recommendedName>
</protein>
<evidence type="ECO:0000256" key="6">
    <source>
        <dbReference type="ARBA" id="ARBA00035266"/>
    </source>
</evidence>
<feature type="compositionally biased region" description="Basic and acidic residues" evidence="9">
    <location>
        <begin position="145"/>
        <end position="168"/>
    </location>
</feature>
<keyword evidence="4 7" id="KW-0689">Ribosomal protein</keyword>
<dbReference type="InterPro" id="IPR001648">
    <property type="entry name" value="Ribosomal_bS18"/>
</dbReference>
<dbReference type="FunFam" id="4.10.640.10:FF:000002">
    <property type="entry name" value="30S ribosomal protein S18, chloroplastic"/>
    <property type="match status" value="1"/>
</dbReference>
<dbReference type="GO" id="GO:0070181">
    <property type="term" value="F:small ribosomal subunit rRNA binding"/>
    <property type="evidence" value="ECO:0007669"/>
    <property type="project" value="TreeGrafter"/>
</dbReference>
<geneLocation type="chloroplast" evidence="10"/>
<evidence type="ECO:0000256" key="8">
    <source>
        <dbReference type="RuleBase" id="RU003910"/>
    </source>
</evidence>
<evidence type="ECO:0000313" key="10">
    <source>
        <dbReference type="EMBL" id="QCX30194.1"/>
    </source>
</evidence>
<dbReference type="EMBL" id="MK694925">
    <property type="protein sequence ID" value="QCX30194.1"/>
    <property type="molecule type" value="Genomic_DNA"/>
</dbReference>
<gene>
    <name evidence="7 10" type="primary">rps18</name>
</gene>
<evidence type="ECO:0000256" key="9">
    <source>
        <dbReference type="SAM" id="MobiDB-lite"/>
    </source>
</evidence>
<name>A0A4Y5QF17_9ROSI</name>
<dbReference type="GO" id="GO:0009507">
    <property type="term" value="C:chloroplast"/>
    <property type="evidence" value="ECO:0007669"/>
    <property type="project" value="UniProtKB-SubCell"/>
</dbReference>
<feature type="compositionally biased region" description="Polar residues" evidence="9">
    <location>
        <begin position="117"/>
        <end position="131"/>
    </location>
</feature>
<comment type="subunit">
    <text evidence="7">Part of the 30S ribosomal subunit.</text>
</comment>
<dbReference type="Gene3D" id="4.10.640.10">
    <property type="entry name" value="Ribosomal protein S18"/>
    <property type="match status" value="1"/>
</dbReference>
<dbReference type="NCBIfam" id="TIGR00165">
    <property type="entry name" value="S18"/>
    <property type="match status" value="1"/>
</dbReference>
<dbReference type="HAMAP" id="MF_00270">
    <property type="entry name" value="Ribosomal_bS18"/>
    <property type="match status" value="1"/>
</dbReference>
<dbReference type="GO" id="GO:0005763">
    <property type="term" value="C:mitochondrial small ribosomal subunit"/>
    <property type="evidence" value="ECO:0007669"/>
    <property type="project" value="TreeGrafter"/>
</dbReference>
<evidence type="ECO:0000256" key="5">
    <source>
        <dbReference type="ARBA" id="ARBA00023274"/>
    </source>
</evidence>
<keyword evidence="10" id="KW-0150">Chloroplast</keyword>
<feature type="compositionally biased region" description="Basic and acidic residues" evidence="9">
    <location>
        <begin position="88"/>
        <end position="102"/>
    </location>
</feature>
<dbReference type="GO" id="GO:0003735">
    <property type="term" value="F:structural constituent of ribosome"/>
    <property type="evidence" value="ECO:0007669"/>
    <property type="project" value="InterPro"/>
</dbReference>
<accession>A0A4Y5QF17</accession>
<keyword evidence="5 7" id="KW-0687">Ribonucleoprotein</keyword>
<dbReference type="PANTHER" id="PTHR13479">
    <property type="entry name" value="30S RIBOSOMAL PROTEIN S18"/>
    <property type="match status" value="1"/>
</dbReference>